<dbReference type="EMBL" id="FOMW01000001">
    <property type="protein sequence ID" value="SFD45263.1"/>
    <property type="molecule type" value="Genomic_DNA"/>
</dbReference>
<evidence type="ECO:0000256" key="1">
    <source>
        <dbReference type="ARBA" id="ARBA00022553"/>
    </source>
</evidence>
<feature type="modified residue" description="4-aspartylphosphate" evidence="6">
    <location>
        <position position="54"/>
    </location>
</feature>
<keyword evidence="9" id="KW-1185">Reference proteome</keyword>
<dbReference type="InterPro" id="IPR001789">
    <property type="entry name" value="Sig_transdc_resp-reg_receiver"/>
</dbReference>
<dbReference type="GO" id="GO:0032993">
    <property type="term" value="C:protein-DNA complex"/>
    <property type="evidence" value="ECO:0007669"/>
    <property type="project" value="TreeGrafter"/>
</dbReference>
<dbReference type="AlphaFoldDB" id="A0A1I1SN11"/>
<dbReference type="InterPro" id="IPR039420">
    <property type="entry name" value="WalR-like"/>
</dbReference>
<dbReference type="GO" id="GO:0006355">
    <property type="term" value="P:regulation of DNA-templated transcription"/>
    <property type="evidence" value="ECO:0007669"/>
    <property type="project" value="TreeGrafter"/>
</dbReference>
<dbReference type="Gene3D" id="3.40.50.2300">
    <property type="match status" value="1"/>
</dbReference>
<sequence length="317" mass="35115">MRILAVDDDPLILELLPVVFRQADFPQISVASSGAAALELLNDPDEHFDCLLLDIEMPEMTGIILCERIRQLSKYRSTPILMLTSVTDHARVERAFAAGANDYISKPFDVKEIATRVRVAERMVASVSNVARFEGTDAILAAGRGQHNFAVDMPVELASIPQLILPFSLGNYLSQLARSKIDACQVFAVHVEAIEDLYTQSNSREFVSALSKISQAIIRVADYPHMLMAYSGNGVFLCITQGVTVPDWPGIEEDIYELLHDGTALFDDGTAMNLDVSVGNPITPFASRTQRVKKTFERAIDRAMMRGKAKRAQRRVE</sequence>
<dbReference type="PROSITE" id="PS50110">
    <property type="entry name" value="RESPONSE_REGULATORY"/>
    <property type="match status" value="1"/>
</dbReference>
<dbReference type="Pfam" id="PF00072">
    <property type="entry name" value="Response_reg"/>
    <property type="match status" value="1"/>
</dbReference>
<evidence type="ECO:0000256" key="3">
    <source>
        <dbReference type="ARBA" id="ARBA00023015"/>
    </source>
</evidence>
<evidence type="ECO:0000256" key="6">
    <source>
        <dbReference type="PROSITE-ProRule" id="PRU00169"/>
    </source>
</evidence>
<dbReference type="SUPFAM" id="SSF52172">
    <property type="entry name" value="CheY-like"/>
    <property type="match status" value="1"/>
</dbReference>
<keyword evidence="1 6" id="KW-0597">Phosphoprotein</keyword>
<dbReference type="PANTHER" id="PTHR48111">
    <property type="entry name" value="REGULATOR OF RPOS"/>
    <property type="match status" value="1"/>
</dbReference>
<accession>A0A1I1SN11</accession>
<keyword evidence="4" id="KW-0238">DNA-binding</keyword>
<evidence type="ECO:0000256" key="5">
    <source>
        <dbReference type="ARBA" id="ARBA00023163"/>
    </source>
</evidence>
<evidence type="ECO:0000259" key="7">
    <source>
        <dbReference type="PROSITE" id="PS50110"/>
    </source>
</evidence>
<protein>
    <submittedName>
        <fullName evidence="8">Response regulator receiver domain-containing protein</fullName>
    </submittedName>
</protein>
<gene>
    <name evidence="8" type="ORF">SAMN04488523_10119</name>
</gene>
<proteinExistence type="predicted"/>
<dbReference type="Proteomes" id="UP000198977">
    <property type="component" value="Unassembled WGS sequence"/>
</dbReference>
<dbReference type="GO" id="GO:0000976">
    <property type="term" value="F:transcription cis-regulatory region binding"/>
    <property type="evidence" value="ECO:0007669"/>
    <property type="project" value="TreeGrafter"/>
</dbReference>
<dbReference type="GO" id="GO:0005829">
    <property type="term" value="C:cytosol"/>
    <property type="evidence" value="ECO:0007669"/>
    <property type="project" value="TreeGrafter"/>
</dbReference>
<reference evidence="8 9" key="1">
    <citation type="submission" date="2016-10" db="EMBL/GenBank/DDBJ databases">
        <authorList>
            <person name="de Groot N.N."/>
        </authorList>
    </citation>
    <scope>NUCLEOTIDE SEQUENCE [LARGE SCALE GENOMIC DNA]</scope>
    <source>
        <strain evidence="8 9">DSM 11443</strain>
    </source>
</reference>
<dbReference type="SMART" id="SM00448">
    <property type="entry name" value="REC"/>
    <property type="match status" value="1"/>
</dbReference>
<evidence type="ECO:0000256" key="2">
    <source>
        <dbReference type="ARBA" id="ARBA00023012"/>
    </source>
</evidence>
<evidence type="ECO:0000313" key="9">
    <source>
        <dbReference type="Proteomes" id="UP000198977"/>
    </source>
</evidence>
<name>A0A1I1SN11_9RHOB</name>
<dbReference type="InterPro" id="IPR011006">
    <property type="entry name" value="CheY-like_superfamily"/>
</dbReference>
<evidence type="ECO:0000313" key="8">
    <source>
        <dbReference type="EMBL" id="SFD45263.1"/>
    </source>
</evidence>
<evidence type="ECO:0000256" key="4">
    <source>
        <dbReference type="ARBA" id="ARBA00023125"/>
    </source>
</evidence>
<dbReference type="GO" id="GO:0000156">
    <property type="term" value="F:phosphorelay response regulator activity"/>
    <property type="evidence" value="ECO:0007669"/>
    <property type="project" value="TreeGrafter"/>
</dbReference>
<keyword evidence="2" id="KW-0902">Two-component regulatory system</keyword>
<keyword evidence="3" id="KW-0805">Transcription regulation</keyword>
<organism evidence="8 9">
    <name type="scientific">Sulfitobacter brevis</name>
    <dbReference type="NCBI Taxonomy" id="74348"/>
    <lineage>
        <taxon>Bacteria</taxon>
        <taxon>Pseudomonadati</taxon>
        <taxon>Pseudomonadota</taxon>
        <taxon>Alphaproteobacteria</taxon>
        <taxon>Rhodobacterales</taxon>
        <taxon>Roseobacteraceae</taxon>
        <taxon>Sulfitobacter</taxon>
    </lineage>
</organism>
<dbReference type="PANTHER" id="PTHR48111:SF1">
    <property type="entry name" value="TWO-COMPONENT RESPONSE REGULATOR ORR33"/>
    <property type="match status" value="1"/>
</dbReference>
<feature type="domain" description="Response regulatory" evidence="7">
    <location>
        <begin position="2"/>
        <end position="121"/>
    </location>
</feature>
<dbReference type="STRING" id="74348.SAMN04488523_10119"/>
<keyword evidence="5" id="KW-0804">Transcription</keyword>